<sequence length="405" mass="44015">MSNRTVVIGGGAAGLMAAGRAAERGKNVILLEKNALLAKKVRITGKGRCNITNDADMEEFIRNVPTNGKFLYSAFYTFTNQDIIRLLHDLGVATKVERGGRVFPVSDSAKDVAEALKKYALHKNTDWVKTAAVGLRIQDGAVTGVRTKNGVIACGSAIVATGGKSYPLTGSTGDGYRFAENAGHTVIPPKPSLIPIVTRERWVTELMGLSLRNIGFLVLDEKGKKVYSDFGELLFTHFGISGPVVLPASAHMRRPQAYKMLIDLKPALSHEQLDKRILRDFEAQHKKHLVNALDLLLPKALIPVIIKLLQFDPHMEVNAVTKVQREQLCRLLKAFPLTAAGFRPIEEAIITSGGVKTSEINPSTMESKLVKGLYFAGEVIDVDAYTGGYNLQIAFSTGYLAGDSV</sequence>
<dbReference type="NCBIfam" id="TIGR00275">
    <property type="entry name" value="aminoacetone oxidase family FAD-binding enzyme"/>
    <property type="match status" value="1"/>
</dbReference>
<keyword evidence="2" id="KW-0285">Flavoprotein</keyword>
<evidence type="ECO:0000313" key="7">
    <source>
        <dbReference type="Proteomes" id="UP000824111"/>
    </source>
</evidence>
<dbReference type="PANTHER" id="PTHR42887">
    <property type="entry name" value="OS12G0638800 PROTEIN"/>
    <property type="match status" value="1"/>
</dbReference>
<protein>
    <submittedName>
        <fullName evidence="6">NAD(P)/FAD-dependent oxidoreductase</fullName>
    </submittedName>
</protein>
<dbReference type="InterPro" id="IPR036188">
    <property type="entry name" value="FAD/NAD-bd_sf"/>
</dbReference>
<dbReference type="Gene3D" id="3.50.50.60">
    <property type="entry name" value="FAD/NAD(P)-binding domain"/>
    <property type="match status" value="1"/>
</dbReference>
<dbReference type="Gene3D" id="2.40.30.10">
    <property type="entry name" value="Translation factors"/>
    <property type="match status" value="1"/>
</dbReference>
<name>A0A9D1S6K5_9FIRM</name>
<dbReference type="Proteomes" id="UP000824111">
    <property type="component" value="Unassembled WGS sequence"/>
</dbReference>
<evidence type="ECO:0000259" key="5">
    <source>
        <dbReference type="Pfam" id="PF22780"/>
    </source>
</evidence>
<feature type="domain" description="RsdA/BaiN/AoA(So)-like insert" evidence="5">
    <location>
        <begin position="190"/>
        <end position="350"/>
    </location>
</feature>
<comment type="cofactor">
    <cofactor evidence="1">
        <name>FAD</name>
        <dbReference type="ChEBI" id="CHEBI:57692"/>
    </cofactor>
</comment>
<dbReference type="Pfam" id="PF03486">
    <property type="entry name" value="HI0933_like"/>
    <property type="match status" value="1"/>
</dbReference>
<dbReference type="PRINTS" id="PR00368">
    <property type="entry name" value="FADPNR"/>
</dbReference>
<evidence type="ECO:0000256" key="2">
    <source>
        <dbReference type="ARBA" id="ARBA00022630"/>
    </source>
</evidence>
<dbReference type="InterPro" id="IPR057661">
    <property type="entry name" value="RsdA/BaiN/AoA(So)_Rossmann"/>
</dbReference>
<gene>
    <name evidence="6" type="ORF">IAB04_05655</name>
</gene>
<dbReference type="PANTHER" id="PTHR42887:SF2">
    <property type="entry name" value="OS12G0638800 PROTEIN"/>
    <property type="match status" value="1"/>
</dbReference>
<reference evidence="6" key="2">
    <citation type="journal article" date="2021" name="PeerJ">
        <title>Extensive microbial diversity within the chicken gut microbiome revealed by metagenomics and culture.</title>
        <authorList>
            <person name="Gilroy R."/>
            <person name="Ravi A."/>
            <person name="Getino M."/>
            <person name="Pursley I."/>
            <person name="Horton D.L."/>
            <person name="Alikhan N.F."/>
            <person name="Baker D."/>
            <person name="Gharbi K."/>
            <person name="Hall N."/>
            <person name="Watson M."/>
            <person name="Adriaenssens E.M."/>
            <person name="Foster-Nyarko E."/>
            <person name="Jarju S."/>
            <person name="Secka A."/>
            <person name="Antonio M."/>
            <person name="Oren A."/>
            <person name="Chaudhuri R.R."/>
            <person name="La Ragione R."/>
            <person name="Hildebrand F."/>
            <person name="Pallen M.J."/>
        </authorList>
    </citation>
    <scope>NUCLEOTIDE SEQUENCE</scope>
    <source>
        <strain evidence="6">ChiSjej4B22-9803</strain>
    </source>
</reference>
<evidence type="ECO:0000256" key="1">
    <source>
        <dbReference type="ARBA" id="ARBA00001974"/>
    </source>
</evidence>
<dbReference type="InterPro" id="IPR055178">
    <property type="entry name" value="RsdA/BaiN/AoA(So)-like_dom"/>
</dbReference>
<dbReference type="EMBL" id="DVND01000147">
    <property type="protein sequence ID" value="HIU48830.1"/>
    <property type="molecule type" value="Genomic_DNA"/>
</dbReference>
<reference evidence="6" key="1">
    <citation type="submission" date="2020-10" db="EMBL/GenBank/DDBJ databases">
        <authorList>
            <person name="Gilroy R."/>
        </authorList>
    </citation>
    <scope>NUCLEOTIDE SEQUENCE</scope>
    <source>
        <strain evidence="6">ChiSjej4B22-9803</strain>
    </source>
</reference>
<feature type="domain" description="RsdA/BaiN/AoA(So)-like Rossmann fold-like" evidence="4">
    <location>
        <begin position="4"/>
        <end position="403"/>
    </location>
</feature>
<dbReference type="InterPro" id="IPR023166">
    <property type="entry name" value="BaiN-like_dom_sf"/>
</dbReference>
<proteinExistence type="predicted"/>
<dbReference type="Pfam" id="PF22780">
    <property type="entry name" value="HI0933_like_1st"/>
    <property type="match status" value="1"/>
</dbReference>
<evidence type="ECO:0000256" key="3">
    <source>
        <dbReference type="ARBA" id="ARBA00022827"/>
    </source>
</evidence>
<comment type="caution">
    <text evidence="6">The sequence shown here is derived from an EMBL/GenBank/DDBJ whole genome shotgun (WGS) entry which is preliminary data.</text>
</comment>
<dbReference type="SUPFAM" id="SSF51905">
    <property type="entry name" value="FAD/NAD(P)-binding domain"/>
    <property type="match status" value="1"/>
</dbReference>
<keyword evidence="3" id="KW-0274">FAD</keyword>
<dbReference type="PRINTS" id="PR00411">
    <property type="entry name" value="PNDRDTASEI"/>
</dbReference>
<dbReference type="AlphaFoldDB" id="A0A9D1S6K5"/>
<organism evidence="6 7">
    <name type="scientific">Candidatus Avimonoglobus intestinipullorum</name>
    <dbReference type="NCBI Taxonomy" id="2840699"/>
    <lineage>
        <taxon>Bacteria</taxon>
        <taxon>Bacillati</taxon>
        <taxon>Bacillota</taxon>
        <taxon>Clostridia</taxon>
        <taxon>Eubacteriales</taxon>
        <taxon>Candidatus Avimonoglobus</taxon>
    </lineage>
</organism>
<dbReference type="SUPFAM" id="SSF160996">
    <property type="entry name" value="HI0933 insert domain-like"/>
    <property type="match status" value="1"/>
</dbReference>
<evidence type="ECO:0000259" key="4">
    <source>
        <dbReference type="Pfam" id="PF03486"/>
    </source>
</evidence>
<dbReference type="InterPro" id="IPR004792">
    <property type="entry name" value="BaiN-like"/>
</dbReference>
<accession>A0A9D1S6K5</accession>
<evidence type="ECO:0000313" key="6">
    <source>
        <dbReference type="EMBL" id="HIU48830.1"/>
    </source>
</evidence>
<dbReference type="Gene3D" id="1.10.8.260">
    <property type="entry name" value="HI0933 insert domain-like"/>
    <property type="match status" value="1"/>
</dbReference>